<sequence>MNTSKKELRVHHDQLYTLSSLFLEDYDTICLGHSGCIHKMAGLTEEHIQYILQQGKNAKIELPILFEVHFGRVMEKVQQLFHLPLNIVVNDWGTLHYLVSQQNPPHVSFSLGRQLVYSFINCPWYEDILQNETADIRQMYFQVNVDSDSIIVLLQQYGVQEIDLDIGPGMQESIQSLRKEGIAVNAFLGYAMASMSRSCHTARAYNETVGNCGHLCNEAIYIEPRQRWNRFEDTMIRIAKENRQRLGELIVYGNIVVQNKEWTGEESFEVDSICDDFRFSPKQIRQEAVK</sequence>
<comment type="caution">
    <text evidence="1">The sequence shown here is derived from an EMBL/GenBank/DDBJ whole genome shotgun (WGS) entry which is preliminary data.</text>
</comment>
<keyword evidence="2" id="KW-1185">Reference proteome</keyword>
<dbReference type="Proteomes" id="UP001589609">
    <property type="component" value="Unassembled WGS sequence"/>
</dbReference>
<accession>A0ABV5WBX4</accession>
<dbReference type="EMBL" id="JBHMAF010000020">
    <property type="protein sequence ID" value="MFB9758079.1"/>
    <property type="molecule type" value="Genomic_DNA"/>
</dbReference>
<proteinExistence type="predicted"/>
<name>A0ABV5WBX4_9BACI</name>
<evidence type="ECO:0000313" key="2">
    <source>
        <dbReference type="Proteomes" id="UP001589609"/>
    </source>
</evidence>
<gene>
    <name evidence="1" type="ORF">ACFFMS_05940</name>
</gene>
<protein>
    <recommendedName>
        <fullName evidence="3">Peptidase U32</fullName>
    </recommendedName>
</protein>
<reference evidence="1 2" key="1">
    <citation type="submission" date="2024-09" db="EMBL/GenBank/DDBJ databases">
        <authorList>
            <person name="Sun Q."/>
            <person name="Mori K."/>
        </authorList>
    </citation>
    <scope>NUCLEOTIDE SEQUENCE [LARGE SCALE GENOMIC DNA]</scope>
    <source>
        <strain evidence="1 2">JCM 11201</strain>
    </source>
</reference>
<organism evidence="1 2">
    <name type="scientific">Ectobacillus funiculus</name>
    <dbReference type="NCBI Taxonomy" id="137993"/>
    <lineage>
        <taxon>Bacteria</taxon>
        <taxon>Bacillati</taxon>
        <taxon>Bacillota</taxon>
        <taxon>Bacilli</taxon>
        <taxon>Bacillales</taxon>
        <taxon>Bacillaceae</taxon>
        <taxon>Ectobacillus</taxon>
    </lineage>
</organism>
<evidence type="ECO:0000313" key="1">
    <source>
        <dbReference type="EMBL" id="MFB9758079.1"/>
    </source>
</evidence>
<dbReference type="RefSeq" id="WP_379948318.1">
    <property type="nucleotide sequence ID" value="NZ_JBHMAF010000020.1"/>
</dbReference>
<evidence type="ECO:0008006" key="3">
    <source>
        <dbReference type="Google" id="ProtNLM"/>
    </source>
</evidence>